<dbReference type="InterPro" id="IPR020057">
    <property type="entry name" value="Ribosomal_bL25_b-dom"/>
</dbReference>
<feature type="domain" description="Large ribosomal subunit protein bL25 L25" evidence="7">
    <location>
        <begin position="5"/>
        <end position="91"/>
    </location>
</feature>
<evidence type="ECO:0000256" key="5">
    <source>
        <dbReference type="HAMAP-Rule" id="MF_01334"/>
    </source>
</evidence>
<comment type="subunit">
    <text evidence="5">Part of the 50S ribosomal subunit; part of the 5S rRNA/L5/L18/L25 subcomplex. Contacts the 5S rRNA. Binds to the 5S rRNA independently of L5 and L18.</text>
</comment>
<dbReference type="SUPFAM" id="SSF50715">
    <property type="entry name" value="Ribosomal protein L25-like"/>
    <property type="match status" value="1"/>
</dbReference>
<dbReference type="Proteomes" id="UP000276770">
    <property type="component" value="Unassembled WGS sequence"/>
</dbReference>
<evidence type="ECO:0000256" key="6">
    <source>
        <dbReference type="SAM" id="MobiDB-lite"/>
    </source>
</evidence>
<evidence type="ECO:0000259" key="7">
    <source>
        <dbReference type="Pfam" id="PF01386"/>
    </source>
</evidence>
<dbReference type="Gene3D" id="2.170.120.20">
    <property type="entry name" value="Ribosomal protein L25, beta domain"/>
    <property type="match status" value="1"/>
</dbReference>
<keyword evidence="2 5" id="KW-0694">RNA-binding</keyword>
<dbReference type="InterPro" id="IPR029751">
    <property type="entry name" value="Ribosomal_L25_dom"/>
</dbReference>
<protein>
    <recommendedName>
        <fullName evidence="5">Large ribosomal subunit protein bL25</fullName>
    </recommendedName>
    <alternativeName>
        <fullName evidence="5">General stress protein CTC</fullName>
    </alternativeName>
</protein>
<dbReference type="InterPro" id="IPR020930">
    <property type="entry name" value="Ribosomal_uL5_bac-type"/>
</dbReference>
<dbReference type="Pfam" id="PF14693">
    <property type="entry name" value="Ribosomal_TL5_C"/>
    <property type="match status" value="1"/>
</dbReference>
<keyword evidence="10" id="KW-1185">Reference proteome</keyword>
<dbReference type="Gene3D" id="2.40.240.10">
    <property type="entry name" value="Ribosomal Protein L25, Chain P"/>
    <property type="match status" value="1"/>
</dbReference>
<dbReference type="PANTHER" id="PTHR33284:SF1">
    <property type="entry name" value="RIBOSOMAL PROTEIN L25_GLN-TRNA SYNTHETASE, ANTI-CODON-BINDING DOMAIN-CONTAINING PROTEIN"/>
    <property type="match status" value="1"/>
</dbReference>
<feature type="compositionally biased region" description="Acidic residues" evidence="6">
    <location>
        <begin position="186"/>
        <end position="200"/>
    </location>
</feature>
<evidence type="ECO:0000256" key="4">
    <source>
        <dbReference type="ARBA" id="ARBA00023274"/>
    </source>
</evidence>
<dbReference type="InterPro" id="IPR011035">
    <property type="entry name" value="Ribosomal_bL25/Gln-tRNA_synth"/>
</dbReference>
<evidence type="ECO:0000259" key="8">
    <source>
        <dbReference type="Pfam" id="PF14693"/>
    </source>
</evidence>
<feature type="domain" description="Large ribosomal subunit protein bL25 beta" evidence="8">
    <location>
        <begin position="100"/>
        <end position="182"/>
    </location>
</feature>
<sequence length="215" mass="23671">MTSVLNAQKRERFKKSDLRKLRSEGNFPAVVYGHKVENTPIYVESAEFIKTIREVGRNGVISLNFSGNKQNVILSEYQEDTIKNEIVHADFLAVDMSSEIDADVRVELVGEAPGVKDGGVMQQPLHEVSVTAKPNEIPESIQVDVAGLEVGDTLSIGDIKGNYSVTINHEDDETIASILAPRQEEEISTGEEQEAGVPENEEGRETEASEESEEE</sequence>
<organism evidence="9 10">
    <name type="scientific">Falsibacillus albus</name>
    <dbReference type="NCBI Taxonomy" id="2478915"/>
    <lineage>
        <taxon>Bacteria</taxon>
        <taxon>Bacillati</taxon>
        <taxon>Bacillota</taxon>
        <taxon>Bacilli</taxon>
        <taxon>Bacillales</taxon>
        <taxon>Bacillaceae</taxon>
        <taxon>Falsibacillus</taxon>
    </lineage>
</organism>
<comment type="function">
    <text evidence="5">This is one of the proteins that binds to the 5S RNA in the ribosome where it forms part of the central protuberance.</text>
</comment>
<evidence type="ECO:0000313" key="10">
    <source>
        <dbReference type="Proteomes" id="UP000276770"/>
    </source>
</evidence>
<gene>
    <name evidence="5" type="primary">rplY</name>
    <name evidence="5" type="synonym">ctc</name>
    <name evidence="9" type="ORF">D9X91_20470</name>
</gene>
<reference evidence="9 10" key="1">
    <citation type="submission" date="2018-10" db="EMBL/GenBank/DDBJ databases">
        <title>Falsibacillus sp. genome draft.</title>
        <authorList>
            <person name="Shi S."/>
        </authorList>
    </citation>
    <scope>NUCLEOTIDE SEQUENCE [LARGE SCALE GENOMIC DNA]</scope>
    <source>
        <strain evidence="9 10">GY 10110</strain>
    </source>
</reference>
<keyword evidence="1 5" id="KW-0699">rRNA-binding</keyword>
<dbReference type="PANTHER" id="PTHR33284">
    <property type="entry name" value="RIBOSOMAL PROTEIN L25/GLN-TRNA SYNTHETASE, ANTI-CODON-BINDING DOMAIN-CONTAINING PROTEIN"/>
    <property type="match status" value="1"/>
</dbReference>
<dbReference type="NCBIfam" id="NF004133">
    <property type="entry name" value="PRK05618.2-4"/>
    <property type="match status" value="1"/>
</dbReference>
<dbReference type="InterPro" id="IPR020056">
    <property type="entry name" value="Rbsml_bL25/Gln-tRNA_synth_N"/>
</dbReference>
<name>A0A3L7JLR6_9BACI</name>
<evidence type="ECO:0000313" key="9">
    <source>
        <dbReference type="EMBL" id="RLQ91686.1"/>
    </source>
</evidence>
<keyword evidence="4 5" id="KW-0687">Ribonucleoprotein</keyword>
<dbReference type="CDD" id="cd00495">
    <property type="entry name" value="Ribosomal_L25_TL5_CTC"/>
    <property type="match status" value="1"/>
</dbReference>
<dbReference type="GO" id="GO:0008097">
    <property type="term" value="F:5S rRNA binding"/>
    <property type="evidence" value="ECO:0007669"/>
    <property type="project" value="InterPro"/>
</dbReference>
<dbReference type="InterPro" id="IPR001021">
    <property type="entry name" value="Ribosomal_bL25_long"/>
</dbReference>
<dbReference type="GO" id="GO:0022625">
    <property type="term" value="C:cytosolic large ribosomal subunit"/>
    <property type="evidence" value="ECO:0007669"/>
    <property type="project" value="TreeGrafter"/>
</dbReference>
<comment type="caution">
    <text evidence="9">The sequence shown here is derived from an EMBL/GenBank/DDBJ whole genome shotgun (WGS) entry which is preliminary data.</text>
</comment>
<dbReference type="AlphaFoldDB" id="A0A3L7JLR6"/>
<comment type="similarity">
    <text evidence="5">Belongs to the bacterial ribosomal protein bL25 family. CTC subfamily.</text>
</comment>
<feature type="region of interest" description="Disordered" evidence="6">
    <location>
        <begin position="176"/>
        <end position="215"/>
    </location>
</feature>
<accession>A0A3L7JLR6</accession>
<dbReference type="RefSeq" id="WP_121682511.1">
    <property type="nucleotide sequence ID" value="NZ_RCVZ01000021.1"/>
</dbReference>
<dbReference type="OrthoDB" id="9790002at2"/>
<evidence type="ECO:0000256" key="1">
    <source>
        <dbReference type="ARBA" id="ARBA00022730"/>
    </source>
</evidence>
<dbReference type="GO" id="GO:0003735">
    <property type="term" value="F:structural constituent of ribosome"/>
    <property type="evidence" value="ECO:0007669"/>
    <property type="project" value="InterPro"/>
</dbReference>
<proteinExistence type="inferred from homology"/>
<dbReference type="GO" id="GO:0006412">
    <property type="term" value="P:translation"/>
    <property type="evidence" value="ECO:0007669"/>
    <property type="project" value="UniProtKB-UniRule"/>
</dbReference>
<dbReference type="HAMAP" id="MF_01334">
    <property type="entry name" value="Ribosomal_bL25_CTC"/>
    <property type="match status" value="1"/>
</dbReference>
<keyword evidence="3 5" id="KW-0689">Ribosomal protein</keyword>
<dbReference type="Pfam" id="PF01386">
    <property type="entry name" value="Ribosomal_L25p"/>
    <property type="match status" value="1"/>
</dbReference>
<dbReference type="NCBIfam" id="TIGR00731">
    <property type="entry name" value="bL25_bact_ctc"/>
    <property type="match status" value="1"/>
</dbReference>
<evidence type="ECO:0000256" key="2">
    <source>
        <dbReference type="ARBA" id="ARBA00022884"/>
    </source>
</evidence>
<dbReference type="InterPro" id="IPR037121">
    <property type="entry name" value="Ribosomal_bL25_C"/>
</dbReference>
<dbReference type="EMBL" id="RCVZ01000021">
    <property type="protein sequence ID" value="RLQ91686.1"/>
    <property type="molecule type" value="Genomic_DNA"/>
</dbReference>
<evidence type="ECO:0000256" key="3">
    <source>
        <dbReference type="ARBA" id="ARBA00022980"/>
    </source>
</evidence>